<proteinExistence type="predicted"/>
<name>A0A0D2C6J2_9EURO</name>
<dbReference type="AlphaFoldDB" id="A0A0D2C6J2"/>
<evidence type="ECO:0000313" key="1">
    <source>
        <dbReference type="EMBL" id="KIW26105.1"/>
    </source>
</evidence>
<dbReference type="GeneID" id="27348426"/>
<evidence type="ECO:0000313" key="2">
    <source>
        <dbReference type="Proteomes" id="UP000054466"/>
    </source>
</evidence>
<dbReference type="EMBL" id="KN847044">
    <property type="protein sequence ID" value="KIW26105.1"/>
    <property type="molecule type" value="Genomic_DNA"/>
</dbReference>
<dbReference type="VEuPathDB" id="FungiDB:PV07_09232"/>
<keyword evidence="2" id="KW-1185">Reference proteome</keyword>
<dbReference type="HOGENOM" id="CLU_1669200_0_0_1"/>
<accession>A0A0D2C6J2</accession>
<dbReference type="STRING" id="569365.A0A0D2C6J2"/>
<protein>
    <submittedName>
        <fullName evidence="1">Uncharacterized protein</fullName>
    </submittedName>
</protein>
<organism evidence="1 2">
    <name type="scientific">Cladophialophora immunda</name>
    <dbReference type="NCBI Taxonomy" id="569365"/>
    <lineage>
        <taxon>Eukaryota</taxon>
        <taxon>Fungi</taxon>
        <taxon>Dikarya</taxon>
        <taxon>Ascomycota</taxon>
        <taxon>Pezizomycotina</taxon>
        <taxon>Eurotiomycetes</taxon>
        <taxon>Chaetothyriomycetidae</taxon>
        <taxon>Chaetothyriales</taxon>
        <taxon>Herpotrichiellaceae</taxon>
        <taxon>Cladophialophora</taxon>
    </lineage>
</organism>
<dbReference type="RefSeq" id="XP_016246321.1">
    <property type="nucleotide sequence ID" value="XM_016396465.1"/>
</dbReference>
<gene>
    <name evidence="1" type="ORF">PV07_09232</name>
</gene>
<reference evidence="1 2" key="1">
    <citation type="submission" date="2015-01" db="EMBL/GenBank/DDBJ databases">
        <title>The Genome Sequence of Cladophialophora immunda CBS83496.</title>
        <authorList>
            <consortium name="The Broad Institute Genomics Platform"/>
            <person name="Cuomo C."/>
            <person name="de Hoog S."/>
            <person name="Gorbushina A."/>
            <person name="Stielow B."/>
            <person name="Teixiera M."/>
            <person name="Abouelleil A."/>
            <person name="Chapman S.B."/>
            <person name="Priest M."/>
            <person name="Young S.K."/>
            <person name="Wortman J."/>
            <person name="Nusbaum C."/>
            <person name="Birren B."/>
        </authorList>
    </citation>
    <scope>NUCLEOTIDE SEQUENCE [LARGE SCALE GENOMIC DNA]</scope>
    <source>
        <strain evidence="1 2">CBS 83496</strain>
    </source>
</reference>
<dbReference type="Proteomes" id="UP000054466">
    <property type="component" value="Unassembled WGS sequence"/>
</dbReference>
<sequence length="158" mass="17561">MRIPVMDKLNVTRALPASIFVASDQAIPDGALMIHNAVLVWPAEILVHQGPIAFAVPKEIYIGGSQFDNTQYAKASQGGKYDCMVGRFDCDISALTTGPDHWHRISRVRSDLCPTMLELSTYRPFSERKPAFLWIESVIPCTRFLSKSSAASLPEEHQ</sequence>